<dbReference type="EMBL" id="UINC01035070">
    <property type="protein sequence ID" value="SVB26883.1"/>
    <property type="molecule type" value="Genomic_DNA"/>
</dbReference>
<sequence length="220" mass="25004">MIPTTDFSIRSLLGGFDKNFTYVVTCSRTGAQLIVDAAIKFNRISPLIHNQPWAMLLTHTHGDHVAYLDQIVEAYPKMIVLGHPETKKYPESINFQPLKHNQTFKVGEMSFVALHTPGHYFDSICYHLDSILFTGDTLFVGRTGRVISAKSDIAALYDSVYNKILTMDGNTRIYPGHDYGEKPTITLKENIKISHLLQAKNLKIFQQRMNEFERTRKPGS</sequence>
<dbReference type="Gene3D" id="3.60.15.10">
    <property type="entry name" value="Ribonuclease Z/Hydroxyacylglutathione hydrolase-like"/>
    <property type="match status" value="1"/>
</dbReference>
<dbReference type="PANTHER" id="PTHR46233">
    <property type="entry name" value="HYDROXYACYLGLUTATHIONE HYDROLASE GLOC"/>
    <property type="match status" value="1"/>
</dbReference>
<evidence type="ECO:0000256" key="4">
    <source>
        <dbReference type="ARBA" id="ARBA00022833"/>
    </source>
</evidence>
<comment type="cofactor">
    <cofactor evidence="1">
        <name>Zn(2+)</name>
        <dbReference type="ChEBI" id="CHEBI:29105"/>
    </cofactor>
</comment>
<dbReference type="SMART" id="SM00849">
    <property type="entry name" value="Lactamase_B"/>
    <property type="match status" value="1"/>
</dbReference>
<proteinExistence type="predicted"/>
<evidence type="ECO:0000313" key="6">
    <source>
        <dbReference type="EMBL" id="SVB26883.1"/>
    </source>
</evidence>
<accession>A0A382CNK9</accession>
<keyword evidence="4" id="KW-0862">Zinc</keyword>
<dbReference type="InterPro" id="IPR051453">
    <property type="entry name" value="MBL_Glyoxalase_II"/>
</dbReference>
<dbReference type="PANTHER" id="PTHR46233:SF3">
    <property type="entry name" value="HYDROXYACYLGLUTATHIONE HYDROLASE GLOC"/>
    <property type="match status" value="1"/>
</dbReference>
<name>A0A382CNK9_9ZZZZ</name>
<reference evidence="6" key="1">
    <citation type="submission" date="2018-05" db="EMBL/GenBank/DDBJ databases">
        <authorList>
            <person name="Lanie J.A."/>
            <person name="Ng W.-L."/>
            <person name="Kazmierczak K.M."/>
            <person name="Andrzejewski T.M."/>
            <person name="Davidsen T.M."/>
            <person name="Wayne K.J."/>
            <person name="Tettelin H."/>
            <person name="Glass J.I."/>
            <person name="Rusch D."/>
            <person name="Podicherti R."/>
            <person name="Tsui H.-C.T."/>
            <person name="Winkler M.E."/>
        </authorList>
    </citation>
    <scope>NUCLEOTIDE SEQUENCE</scope>
</reference>
<organism evidence="6">
    <name type="scientific">marine metagenome</name>
    <dbReference type="NCBI Taxonomy" id="408172"/>
    <lineage>
        <taxon>unclassified sequences</taxon>
        <taxon>metagenomes</taxon>
        <taxon>ecological metagenomes</taxon>
    </lineage>
</organism>
<dbReference type="InterPro" id="IPR001279">
    <property type="entry name" value="Metallo-B-lactamas"/>
</dbReference>
<feature type="domain" description="Metallo-beta-lactamase" evidence="5">
    <location>
        <begin position="18"/>
        <end position="177"/>
    </location>
</feature>
<dbReference type="SUPFAM" id="SSF56281">
    <property type="entry name" value="Metallo-hydrolase/oxidoreductase"/>
    <property type="match status" value="1"/>
</dbReference>
<keyword evidence="3" id="KW-0378">Hydrolase</keyword>
<dbReference type="AlphaFoldDB" id="A0A382CNK9"/>
<evidence type="ECO:0000259" key="5">
    <source>
        <dbReference type="SMART" id="SM00849"/>
    </source>
</evidence>
<evidence type="ECO:0000256" key="1">
    <source>
        <dbReference type="ARBA" id="ARBA00001947"/>
    </source>
</evidence>
<evidence type="ECO:0000256" key="2">
    <source>
        <dbReference type="ARBA" id="ARBA00022723"/>
    </source>
</evidence>
<dbReference type="InterPro" id="IPR036866">
    <property type="entry name" value="RibonucZ/Hydroxyglut_hydro"/>
</dbReference>
<gene>
    <name evidence="6" type="ORF">METZ01_LOCUS179737</name>
</gene>
<keyword evidence="2" id="KW-0479">Metal-binding</keyword>
<dbReference type="GO" id="GO:0016787">
    <property type="term" value="F:hydrolase activity"/>
    <property type="evidence" value="ECO:0007669"/>
    <property type="project" value="UniProtKB-KW"/>
</dbReference>
<dbReference type="Pfam" id="PF00753">
    <property type="entry name" value="Lactamase_B"/>
    <property type="match status" value="1"/>
</dbReference>
<evidence type="ECO:0000256" key="3">
    <source>
        <dbReference type="ARBA" id="ARBA00022801"/>
    </source>
</evidence>
<dbReference type="GO" id="GO:0046872">
    <property type="term" value="F:metal ion binding"/>
    <property type="evidence" value="ECO:0007669"/>
    <property type="project" value="UniProtKB-KW"/>
</dbReference>
<protein>
    <recommendedName>
        <fullName evidence="5">Metallo-beta-lactamase domain-containing protein</fullName>
    </recommendedName>
</protein>